<comment type="caution">
    <text evidence="1">The sequence shown here is derived from an EMBL/GenBank/DDBJ whole genome shotgun (WGS) entry which is preliminary data.</text>
</comment>
<protein>
    <submittedName>
        <fullName evidence="1">Uncharacterized protein</fullName>
    </submittedName>
</protein>
<feature type="non-terminal residue" evidence="1">
    <location>
        <position position="34"/>
    </location>
</feature>
<sequence>MASLGDFPKWTEFPRHMLTTLKYRQLLIRLGGVV</sequence>
<name>X1LTI8_9ZZZZ</name>
<accession>X1LTI8</accession>
<gene>
    <name evidence="1" type="ORF">S06H3_12130</name>
</gene>
<dbReference type="AlphaFoldDB" id="X1LTI8"/>
<evidence type="ECO:0000313" key="1">
    <source>
        <dbReference type="EMBL" id="GAI05725.1"/>
    </source>
</evidence>
<reference evidence="1" key="1">
    <citation type="journal article" date="2014" name="Front. Microbiol.">
        <title>High frequency of phylogenetically diverse reductive dehalogenase-homologous genes in deep subseafloor sedimentary metagenomes.</title>
        <authorList>
            <person name="Kawai M."/>
            <person name="Futagami T."/>
            <person name="Toyoda A."/>
            <person name="Takaki Y."/>
            <person name="Nishi S."/>
            <person name="Hori S."/>
            <person name="Arai W."/>
            <person name="Tsubouchi T."/>
            <person name="Morono Y."/>
            <person name="Uchiyama I."/>
            <person name="Ito T."/>
            <person name="Fujiyama A."/>
            <person name="Inagaki F."/>
            <person name="Takami H."/>
        </authorList>
    </citation>
    <scope>NUCLEOTIDE SEQUENCE</scope>
    <source>
        <strain evidence="1">Expedition CK06-06</strain>
    </source>
</reference>
<organism evidence="1">
    <name type="scientific">marine sediment metagenome</name>
    <dbReference type="NCBI Taxonomy" id="412755"/>
    <lineage>
        <taxon>unclassified sequences</taxon>
        <taxon>metagenomes</taxon>
        <taxon>ecological metagenomes</taxon>
    </lineage>
</organism>
<dbReference type="EMBL" id="BARV01005955">
    <property type="protein sequence ID" value="GAI05725.1"/>
    <property type="molecule type" value="Genomic_DNA"/>
</dbReference>
<proteinExistence type="predicted"/>